<dbReference type="InterPro" id="IPR037518">
    <property type="entry name" value="MPN"/>
</dbReference>
<dbReference type="GO" id="GO:0031625">
    <property type="term" value="F:ubiquitin protein ligase binding"/>
    <property type="evidence" value="ECO:0007669"/>
    <property type="project" value="TreeGrafter"/>
</dbReference>
<comment type="similarity">
    <text evidence="3">Belongs to the NPL4 family.</text>
</comment>
<keyword evidence="9" id="KW-1185">Reference proteome</keyword>
<dbReference type="GeneID" id="36517715"/>
<dbReference type="Pfam" id="PF05020">
    <property type="entry name" value="zf-NPL4"/>
    <property type="match status" value="1"/>
</dbReference>
<dbReference type="InterPro" id="IPR007716">
    <property type="entry name" value="NPL4_Zn-bd_put"/>
</dbReference>
<dbReference type="PANTHER" id="PTHR12710:SF0">
    <property type="entry name" value="NUCLEAR PROTEIN LOCALIZATION PROTEIN 4 HOMOLOG"/>
    <property type="match status" value="1"/>
</dbReference>
<comment type="subcellular location">
    <subcellularLocation>
        <location evidence="2">Cytoplasm</location>
        <location evidence="2">Perinuclear region</location>
    </subcellularLocation>
    <subcellularLocation>
        <location evidence="1">Nucleus membrane</location>
        <topology evidence="1">Peripheral membrane protein</topology>
        <orientation evidence="1">Cytoplasmic side</orientation>
    </subcellularLocation>
</comment>
<dbReference type="GO" id="GO:0031965">
    <property type="term" value="C:nuclear membrane"/>
    <property type="evidence" value="ECO:0007669"/>
    <property type="project" value="UniProtKB-SubCell"/>
</dbReference>
<evidence type="ECO:0000256" key="4">
    <source>
        <dbReference type="ARBA" id="ARBA00019709"/>
    </source>
</evidence>
<dbReference type="GO" id="GO:0006511">
    <property type="term" value="P:ubiquitin-dependent protein catabolic process"/>
    <property type="evidence" value="ECO:0007669"/>
    <property type="project" value="InterPro"/>
</dbReference>
<protein>
    <recommendedName>
        <fullName evidence="4">Nuclear protein localization protein 4</fullName>
    </recommendedName>
</protein>
<evidence type="ECO:0000256" key="5">
    <source>
        <dbReference type="ARBA" id="ARBA00022816"/>
    </source>
</evidence>
<sequence length="544" mass="60701">MIIRFRGKTGMYRVDVDDSDTFKSAVEKLKFQLPAHSDLKIALAPNAPGEGESEQWLSSLSQLGVRHGDLFFLTYGIETSNDSEHSISSPRQNDVAVDAVDTLLDGQDGKIPRQRSRLCNHGLKGMCEYCQPLEPYDEEYRLENNIKHLSFHSYIRKLKSESSIKNVLTEPDYTVNKNCSGGHLPWPAGICSKCQPAAISLQQQRFRMVDHLEFDNSTIMERFIEYWRQTNTQRFGILIGNYVQHDQVPLGIKAVVHAIYEPPQSDEFDGISFNEEMNVAAIKAANALNMHVVGILFTDLVDSGKKDGSVLCKRHSKSYFLSSLEVVLAARSQLAYPSRTKYSDSGVFSSKLVTCVVSGNELGEIAISCYQVSVQTEAMVRADIVAPSTNPSVLKVREATHERYVPEIFYKHSNEYNITVQENAKPAFPVDYALVSVSHGFKDATNGGLLNNFAIENRPSLKTPSATQLAAQLELESGINVINLLDFHLLYFLFDLKVLSDEDERLLCRLLKAEQEDLASPVTQELASMFATCPGIGTLRVLAQ</sequence>
<dbReference type="RefSeq" id="XP_024666292.1">
    <property type="nucleotide sequence ID" value="XM_024810524.1"/>
</dbReference>
<dbReference type="Proteomes" id="UP000238350">
    <property type="component" value="Unassembled WGS sequence"/>
</dbReference>
<organism evidence="8 9">
    <name type="scientific">Wickerhamiella sorbophila</name>
    <dbReference type="NCBI Taxonomy" id="45607"/>
    <lineage>
        <taxon>Eukaryota</taxon>
        <taxon>Fungi</taxon>
        <taxon>Dikarya</taxon>
        <taxon>Ascomycota</taxon>
        <taxon>Saccharomycotina</taxon>
        <taxon>Dipodascomycetes</taxon>
        <taxon>Dipodascales</taxon>
        <taxon>Trichomonascaceae</taxon>
        <taxon>Wickerhamiella</taxon>
    </lineage>
</organism>
<dbReference type="PANTHER" id="PTHR12710">
    <property type="entry name" value="NUCLEAR PROTEIN LOCALIZATION 4"/>
    <property type="match status" value="1"/>
</dbReference>
<evidence type="ECO:0000256" key="6">
    <source>
        <dbReference type="ARBA" id="ARBA00023010"/>
    </source>
</evidence>
<evidence type="ECO:0000313" key="9">
    <source>
        <dbReference type="Proteomes" id="UP000238350"/>
    </source>
</evidence>
<dbReference type="GO" id="GO:0048471">
    <property type="term" value="C:perinuclear region of cytoplasm"/>
    <property type="evidence" value="ECO:0007669"/>
    <property type="project" value="UniProtKB-SubCell"/>
</dbReference>
<gene>
    <name evidence="8" type="ORF">B9G98_03967</name>
</gene>
<reference evidence="8 9" key="1">
    <citation type="submission" date="2017-04" db="EMBL/GenBank/DDBJ databases">
        <title>Genome sequencing of [Candida] sorbophila.</title>
        <authorList>
            <person name="Ahn J.O."/>
        </authorList>
    </citation>
    <scope>NUCLEOTIDE SEQUENCE [LARGE SCALE GENOMIC DNA]</scope>
    <source>
        <strain evidence="8 9">DS02</strain>
    </source>
</reference>
<evidence type="ECO:0000256" key="2">
    <source>
        <dbReference type="ARBA" id="ARBA00004556"/>
    </source>
</evidence>
<dbReference type="PIRSF" id="PIRSF010052">
    <property type="entry name" value="Polyub_prc_Npl4"/>
    <property type="match status" value="1"/>
</dbReference>
<comment type="caution">
    <text evidence="8">The sequence shown here is derived from an EMBL/GenBank/DDBJ whole genome shotgun (WGS) entry which is preliminary data.</text>
</comment>
<evidence type="ECO:0000313" key="8">
    <source>
        <dbReference type="EMBL" id="PRT56347.1"/>
    </source>
</evidence>
<dbReference type="GO" id="GO:0051028">
    <property type="term" value="P:mRNA transport"/>
    <property type="evidence" value="ECO:0007669"/>
    <property type="project" value="UniProtKB-KW"/>
</dbReference>
<evidence type="ECO:0000256" key="1">
    <source>
        <dbReference type="ARBA" id="ARBA00004335"/>
    </source>
</evidence>
<dbReference type="Pfam" id="PF05021">
    <property type="entry name" value="NPL4"/>
    <property type="match status" value="1"/>
</dbReference>
<keyword evidence="6" id="KW-0653">Protein transport</keyword>
<dbReference type="GO" id="GO:0043130">
    <property type="term" value="F:ubiquitin binding"/>
    <property type="evidence" value="ECO:0007669"/>
    <property type="project" value="TreeGrafter"/>
</dbReference>
<feature type="domain" description="MPN" evidence="7">
    <location>
        <begin position="212"/>
        <end position="348"/>
    </location>
</feature>
<evidence type="ECO:0000259" key="7">
    <source>
        <dbReference type="PROSITE" id="PS50249"/>
    </source>
</evidence>
<dbReference type="CDD" id="cd08061">
    <property type="entry name" value="MPN_NPL4"/>
    <property type="match status" value="1"/>
</dbReference>
<name>A0A2T0FMZ9_9ASCO</name>
<dbReference type="GO" id="GO:0015031">
    <property type="term" value="P:protein transport"/>
    <property type="evidence" value="ECO:0007669"/>
    <property type="project" value="UniProtKB-KW"/>
</dbReference>
<evidence type="ECO:0000256" key="3">
    <source>
        <dbReference type="ARBA" id="ARBA00011025"/>
    </source>
</evidence>
<keyword evidence="5" id="KW-0813">Transport</keyword>
<dbReference type="EMBL" id="NDIQ01000022">
    <property type="protein sequence ID" value="PRT56347.1"/>
    <property type="molecule type" value="Genomic_DNA"/>
</dbReference>
<dbReference type="AlphaFoldDB" id="A0A2T0FMZ9"/>
<dbReference type="Gene3D" id="3.10.20.90">
    <property type="entry name" value="Phosphatidylinositol 3-kinase Catalytic Subunit, Chain A, domain 1"/>
    <property type="match status" value="1"/>
</dbReference>
<dbReference type="OrthoDB" id="10251089at2759"/>
<dbReference type="InterPro" id="IPR016563">
    <property type="entry name" value="Npl4"/>
</dbReference>
<dbReference type="STRING" id="45607.A0A2T0FMZ9"/>
<proteinExistence type="inferred from homology"/>
<accession>A0A2T0FMZ9</accession>
<dbReference type="PROSITE" id="PS50249">
    <property type="entry name" value="MPN"/>
    <property type="match status" value="1"/>
</dbReference>
<keyword evidence="6" id="KW-0811">Translocation</keyword>
<keyword evidence="5" id="KW-0509">mRNA transport</keyword>
<dbReference type="InterPro" id="IPR007717">
    <property type="entry name" value="NPL4_C"/>
</dbReference>